<dbReference type="EMBL" id="QMFY01000004">
    <property type="protein sequence ID" value="RAW01360.1"/>
    <property type="molecule type" value="Genomic_DNA"/>
</dbReference>
<comment type="caution">
    <text evidence="2">The sequence shown here is derived from an EMBL/GenBank/DDBJ whole genome shotgun (WGS) entry which is preliminary data.</text>
</comment>
<keyword evidence="1" id="KW-0732">Signal</keyword>
<accession>A0A364Y3H9</accession>
<evidence type="ECO:0008006" key="4">
    <source>
        <dbReference type="Google" id="ProtNLM"/>
    </source>
</evidence>
<protein>
    <recommendedName>
        <fullName evidence="4">Type IX secretion system membrane protein PorP/SprF</fullName>
    </recommendedName>
</protein>
<evidence type="ECO:0000313" key="3">
    <source>
        <dbReference type="Proteomes" id="UP000251889"/>
    </source>
</evidence>
<dbReference type="NCBIfam" id="TIGR03519">
    <property type="entry name" value="T9SS_PorP_fam"/>
    <property type="match status" value="1"/>
</dbReference>
<dbReference type="AlphaFoldDB" id="A0A364Y3H9"/>
<evidence type="ECO:0000256" key="1">
    <source>
        <dbReference type="SAM" id="SignalP"/>
    </source>
</evidence>
<keyword evidence="3" id="KW-1185">Reference proteome</keyword>
<proteinExistence type="predicted"/>
<dbReference type="OrthoDB" id="978914at2"/>
<dbReference type="Pfam" id="PF11751">
    <property type="entry name" value="PorP_SprF"/>
    <property type="match status" value="1"/>
</dbReference>
<evidence type="ECO:0000313" key="2">
    <source>
        <dbReference type="EMBL" id="RAW01360.1"/>
    </source>
</evidence>
<organism evidence="2 3">
    <name type="scientific">Pseudochryseolinea flava</name>
    <dbReference type="NCBI Taxonomy" id="2059302"/>
    <lineage>
        <taxon>Bacteria</taxon>
        <taxon>Pseudomonadati</taxon>
        <taxon>Bacteroidota</taxon>
        <taxon>Cytophagia</taxon>
        <taxon>Cytophagales</taxon>
        <taxon>Fulvivirgaceae</taxon>
        <taxon>Pseudochryseolinea</taxon>
    </lineage>
</organism>
<sequence>MVMFRYIVLALLVLGLHPLHAQFMPNTGQSFQFASGFNPAFSGVESQSDLKLGYRYQWAGFGDAAPRFINLGFNTRLKQPVDLITHSLRMSNAKDLNSAAFIPARKRTIHGLGANFFYEKTGGYFVRTGGAVHYAFHYPLSPQLRLSVGGSALIESTKYDDLYLGKDADPDELAGKYAGQGELYFNTRLGFLLYGKNFYFGATYMDLFDKVITTPSEETSASAAMYKGSAQAGVSFEVAPAVFIRPSLLAIMNFQNKLSFDFNVKAYIQEKVWFGFTFRDAQSPIGSNKSLLGLLGFNVNKTFAAAYSYERSIGGMSKFHDGSHELVLAIRFNNLKRPGPTIW</sequence>
<reference evidence="2 3" key="1">
    <citation type="submission" date="2018-06" db="EMBL/GenBank/DDBJ databases">
        <title>Chryseolinea flavus sp. nov., a member of the phylum Bacteroidetes isolated from soil.</title>
        <authorList>
            <person name="Li Y."/>
            <person name="Wang J."/>
        </authorList>
    </citation>
    <scope>NUCLEOTIDE SEQUENCE [LARGE SCALE GENOMIC DNA]</scope>
    <source>
        <strain evidence="2 3">SDU1-6</strain>
    </source>
</reference>
<name>A0A364Y3H9_9BACT</name>
<dbReference type="Proteomes" id="UP000251889">
    <property type="component" value="Unassembled WGS sequence"/>
</dbReference>
<feature type="signal peptide" evidence="1">
    <location>
        <begin position="1"/>
        <end position="21"/>
    </location>
</feature>
<feature type="chain" id="PRO_5016595057" description="Type IX secretion system membrane protein PorP/SprF" evidence="1">
    <location>
        <begin position="22"/>
        <end position="343"/>
    </location>
</feature>
<dbReference type="InterPro" id="IPR019861">
    <property type="entry name" value="PorP/SprF_Bacteroidetes"/>
</dbReference>
<gene>
    <name evidence="2" type="ORF">DQQ10_10675</name>
</gene>